<dbReference type="Pfam" id="PF08780">
    <property type="entry name" value="NTase_sub_bind"/>
    <property type="match status" value="1"/>
</dbReference>
<proteinExistence type="predicted"/>
<dbReference type="EMBL" id="CAADFZ010000075">
    <property type="protein sequence ID" value="VFK65980.1"/>
    <property type="molecule type" value="Genomic_DNA"/>
</dbReference>
<accession>A0A451AIY9</accession>
<dbReference type="AlphaFoldDB" id="A0A451AIY9"/>
<protein>
    <submittedName>
        <fullName evidence="1">Nucleotidyltransferase substrate binding protein like</fullName>
    </submittedName>
</protein>
<dbReference type="GO" id="GO:0016740">
    <property type="term" value="F:transferase activity"/>
    <property type="evidence" value="ECO:0007669"/>
    <property type="project" value="UniProtKB-KW"/>
</dbReference>
<dbReference type="InterPro" id="IPR010235">
    <property type="entry name" value="HepT"/>
</dbReference>
<dbReference type="Gene3D" id="1.20.120.330">
    <property type="entry name" value="Nucleotidyltransferases domain 2"/>
    <property type="match status" value="1"/>
</dbReference>
<keyword evidence="1" id="KW-0808">Transferase</keyword>
<name>A0A451AIY9_9GAMM</name>
<dbReference type="SUPFAM" id="SSF81593">
    <property type="entry name" value="Nucleotidyltransferase substrate binding subunit/domain"/>
    <property type="match status" value="1"/>
</dbReference>
<reference evidence="1" key="1">
    <citation type="submission" date="2019-02" db="EMBL/GenBank/DDBJ databases">
        <authorList>
            <person name="Gruber-Vodicka R. H."/>
            <person name="Seah K. B. B."/>
        </authorList>
    </citation>
    <scope>NUCLEOTIDE SEQUENCE</scope>
    <source>
        <strain evidence="2">BECK_BY19</strain>
        <strain evidence="1">BECK_BY8</strain>
    </source>
</reference>
<evidence type="ECO:0000313" key="2">
    <source>
        <dbReference type="EMBL" id="VFK71673.1"/>
    </source>
</evidence>
<evidence type="ECO:0000313" key="1">
    <source>
        <dbReference type="EMBL" id="VFK65980.1"/>
    </source>
</evidence>
<dbReference type="EMBL" id="CAADGD010000077">
    <property type="protein sequence ID" value="VFK71673.1"/>
    <property type="molecule type" value="Genomic_DNA"/>
</dbReference>
<gene>
    <name evidence="1" type="ORF">BECKUNK1418G_GA0071005_10753</name>
    <name evidence="2" type="ORF">BECKUNK1418H_GA0071006_10778</name>
</gene>
<organism evidence="1">
    <name type="scientific">Candidatus Kentrum sp. UNK</name>
    <dbReference type="NCBI Taxonomy" id="2126344"/>
    <lineage>
        <taxon>Bacteria</taxon>
        <taxon>Pseudomonadati</taxon>
        <taxon>Pseudomonadota</taxon>
        <taxon>Gammaproteobacteria</taxon>
        <taxon>Candidatus Kentrum</taxon>
    </lineage>
</organism>
<sequence length="134" mass="15666">MKPKTENLARCIQTLRASLDMLQRADPASIEYEIYRNATSKGFELVLETTGKLLRKALEPYFASSRMADELNFKDLFRYAAKHGLLGLDEVERWFSYRDNRNTTAHDYGEIFAEETLRLLPEFIADAERLRKRI</sequence>